<dbReference type="AlphaFoldDB" id="A0AAV1XRQ2"/>
<evidence type="ECO:0000313" key="2">
    <source>
        <dbReference type="Proteomes" id="UP001497480"/>
    </source>
</evidence>
<dbReference type="EMBL" id="CAXHTB010000017">
    <property type="protein sequence ID" value="CAL0323518.1"/>
    <property type="molecule type" value="Genomic_DNA"/>
</dbReference>
<proteinExistence type="predicted"/>
<keyword evidence="2" id="KW-1185">Reference proteome</keyword>
<protein>
    <submittedName>
        <fullName evidence="1">Uncharacterized protein</fullName>
    </submittedName>
</protein>
<organism evidence="1 2">
    <name type="scientific">Lupinus luteus</name>
    <name type="common">European yellow lupine</name>
    <dbReference type="NCBI Taxonomy" id="3873"/>
    <lineage>
        <taxon>Eukaryota</taxon>
        <taxon>Viridiplantae</taxon>
        <taxon>Streptophyta</taxon>
        <taxon>Embryophyta</taxon>
        <taxon>Tracheophyta</taxon>
        <taxon>Spermatophyta</taxon>
        <taxon>Magnoliopsida</taxon>
        <taxon>eudicotyledons</taxon>
        <taxon>Gunneridae</taxon>
        <taxon>Pentapetalae</taxon>
        <taxon>rosids</taxon>
        <taxon>fabids</taxon>
        <taxon>Fabales</taxon>
        <taxon>Fabaceae</taxon>
        <taxon>Papilionoideae</taxon>
        <taxon>50 kb inversion clade</taxon>
        <taxon>genistoids sensu lato</taxon>
        <taxon>core genistoids</taxon>
        <taxon>Genisteae</taxon>
        <taxon>Lupinus</taxon>
    </lineage>
</organism>
<sequence length="56" mass="5951">MLVSISGKCCRRRKIVPILNLSTNVPVDSAIASNILRDATKAIARIIGESQIGPSC</sequence>
<accession>A0AAV1XRQ2</accession>
<gene>
    <name evidence="1" type="ORF">LLUT_LOCUS24578</name>
</gene>
<dbReference type="Proteomes" id="UP001497480">
    <property type="component" value="Unassembled WGS sequence"/>
</dbReference>
<name>A0AAV1XRQ2_LUPLU</name>
<comment type="caution">
    <text evidence="1">The sequence shown here is derived from an EMBL/GenBank/DDBJ whole genome shotgun (WGS) entry which is preliminary data.</text>
</comment>
<reference evidence="1 2" key="1">
    <citation type="submission" date="2024-03" db="EMBL/GenBank/DDBJ databases">
        <authorList>
            <person name="Martinez-Hernandez J."/>
        </authorList>
    </citation>
    <scope>NUCLEOTIDE SEQUENCE [LARGE SCALE GENOMIC DNA]</scope>
</reference>
<evidence type="ECO:0000313" key="1">
    <source>
        <dbReference type="EMBL" id="CAL0323518.1"/>
    </source>
</evidence>